<dbReference type="Gene3D" id="1.20.920.60">
    <property type="match status" value="1"/>
</dbReference>
<gene>
    <name evidence="1" type="ORF">BYL167_LOCUS31259</name>
    <name evidence="2" type="ORF">GIL414_LOCUS45007</name>
    <name evidence="4" type="ORF">GIL414_LOCUS52427</name>
    <name evidence="3" type="ORF">SMN809_LOCUS50204</name>
</gene>
<comment type="caution">
    <text evidence="1">The sequence shown here is derived from an EMBL/GenBank/DDBJ whole genome shotgun (WGS) entry which is preliminary data.</text>
</comment>
<evidence type="ECO:0000313" key="5">
    <source>
        <dbReference type="Proteomes" id="UP000681967"/>
    </source>
</evidence>
<accession>A0A8S2VE21</accession>
<evidence type="ECO:0000313" key="2">
    <source>
        <dbReference type="EMBL" id="CAF4747621.1"/>
    </source>
</evidence>
<sequence length="41" mass="4882">MDFRKNLQTYEKDNIKPQVIKQIRDRFVQNPAFTATEVAKV</sequence>
<protein>
    <submittedName>
        <fullName evidence="1">Uncharacterized protein</fullName>
    </submittedName>
</protein>
<evidence type="ECO:0000313" key="1">
    <source>
        <dbReference type="EMBL" id="CAF4393862.1"/>
    </source>
</evidence>
<dbReference type="EMBL" id="CAJOBI010165554">
    <property type="protein sequence ID" value="CAF4868163.1"/>
    <property type="molecule type" value="Genomic_DNA"/>
</dbReference>
<dbReference type="EMBL" id="CAJOBH010054342">
    <property type="protein sequence ID" value="CAF4393862.1"/>
    <property type="molecule type" value="Genomic_DNA"/>
</dbReference>
<dbReference type="AlphaFoldDB" id="A0A8S2VE21"/>
<evidence type="ECO:0000313" key="3">
    <source>
        <dbReference type="EMBL" id="CAF4868163.1"/>
    </source>
</evidence>
<reference evidence="1" key="1">
    <citation type="submission" date="2021-02" db="EMBL/GenBank/DDBJ databases">
        <authorList>
            <person name="Nowell W R."/>
        </authorList>
    </citation>
    <scope>NUCLEOTIDE SEQUENCE</scope>
</reference>
<proteinExistence type="predicted"/>
<organism evidence="1 5">
    <name type="scientific">Rotaria magnacalcarata</name>
    <dbReference type="NCBI Taxonomy" id="392030"/>
    <lineage>
        <taxon>Eukaryota</taxon>
        <taxon>Metazoa</taxon>
        <taxon>Spiralia</taxon>
        <taxon>Gnathifera</taxon>
        <taxon>Rotifera</taxon>
        <taxon>Eurotatoria</taxon>
        <taxon>Bdelloidea</taxon>
        <taxon>Philodinida</taxon>
        <taxon>Philodinidae</taxon>
        <taxon>Rotaria</taxon>
    </lineage>
</organism>
<feature type="non-terminal residue" evidence="1">
    <location>
        <position position="1"/>
    </location>
</feature>
<name>A0A8S2VE21_9BILA</name>
<dbReference type="EMBL" id="CAJOBJ010137295">
    <property type="protein sequence ID" value="CAF4747621.1"/>
    <property type="molecule type" value="Genomic_DNA"/>
</dbReference>
<dbReference type="Proteomes" id="UP000681720">
    <property type="component" value="Unassembled WGS sequence"/>
</dbReference>
<evidence type="ECO:0000313" key="4">
    <source>
        <dbReference type="EMBL" id="CAF4913231.1"/>
    </source>
</evidence>
<dbReference type="Proteomes" id="UP000681967">
    <property type="component" value="Unassembled WGS sequence"/>
</dbReference>
<dbReference type="Proteomes" id="UP000676336">
    <property type="component" value="Unassembled WGS sequence"/>
</dbReference>
<dbReference type="EMBL" id="CAJOBJ010179619">
    <property type="protein sequence ID" value="CAF4913231.1"/>
    <property type="molecule type" value="Genomic_DNA"/>
</dbReference>